<name>A0ABM0GQI6_SACKO</name>
<dbReference type="GeneID" id="100374170"/>
<evidence type="ECO:0000313" key="1">
    <source>
        <dbReference type="Proteomes" id="UP000694865"/>
    </source>
</evidence>
<reference evidence="2" key="1">
    <citation type="submission" date="2025-08" db="UniProtKB">
        <authorList>
            <consortium name="RefSeq"/>
        </authorList>
    </citation>
    <scope>IDENTIFICATION</scope>
    <source>
        <tissue evidence="2">Testes</tissue>
    </source>
</reference>
<dbReference type="PANTHER" id="PTHR16234:SF5">
    <property type="entry name" value="AFG2-INTERACTING RIBOSOME MATURATION FACTOR"/>
    <property type="match status" value="1"/>
</dbReference>
<dbReference type="RefSeq" id="XP_002735090.1">
    <property type="nucleotide sequence ID" value="XM_002735044.2"/>
</dbReference>
<dbReference type="PANTHER" id="PTHR16234">
    <property type="entry name" value="SIMILAR TO HYPOTHETICAL PROTEIN FLJ20508"/>
    <property type="match status" value="1"/>
</dbReference>
<protein>
    <submittedName>
        <fullName evidence="2">Uncharacterized protein C1orf109-like</fullName>
    </submittedName>
</protein>
<dbReference type="InterPro" id="IPR029159">
    <property type="entry name" value="CA109-like"/>
</dbReference>
<sequence length="201" mass="23903">MQHGDTLHTELRKSFRIVELQEKKWKETIEASLESLKSLSNLCEQLRSCQQVKLEITPMKNFTDLKERLQYKLTISMEIVMEKLRDRLEILSEVHKQIDKQYLRCMELYQRQASNIGIDRSVERSSTEPSIADMLEWLHDINRSITQQYSKRKFLLDFIQYENLEYVQNLSMEWEKSGTMHDQIGSALAHVTFFMAEYSIS</sequence>
<organism evidence="1 2">
    <name type="scientific">Saccoglossus kowalevskii</name>
    <name type="common">Acorn worm</name>
    <dbReference type="NCBI Taxonomy" id="10224"/>
    <lineage>
        <taxon>Eukaryota</taxon>
        <taxon>Metazoa</taxon>
        <taxon>Hemichordata</taxon>
        <taxon>Enteropneusta</taxon>
        <taxon>Harrimaniidae</taxon>
        <taxon>Saccoglossus</taxon>
    </lineage>
</organism>
<gene>
    <name evidence="2" type="primary">LOC100374170</name>
</gene>
<evidence type="ECO:0000313" key="2">
    <source>
        <dbReference type="RefSeq" id="XP_002735090.1"/>
    </source>
</evidence>
<dbReference type="Pfam" id="PF15011">
    <property type="entry name" value="CA109-like"/>
    <property type="match status" value="1"/>
</dbReference>
<dbReference type="Proteomes" id="UP000694865">
    <property type="component" value="Unplaced"/>
</dbReference>
<keyword evidence="1" id="KW-1185">Reference proteome</keyword>
<proteinExistence type="predicted"/>
<accession>A0ABM0GQI6</accession>